<evidence type="ECO:0000313" key="15">
    <source>
        <dbReference type="Proteomes" id="UP000838412"/>
    </source>
</evidence>
<dbReference type="SUPFAM" id="SSF57667">
    <property type="entry name" value="beta-beta-alpha zinc fingers"/>
    <property type="match status" value="2"/>
</dbReference>
<keyword evidence="8" id="KW-0238">DNA-binding</keyword>
<feature type="domain" description="C2H2-type" evidence="13">
    <location>
        <begin position="140"/>
        <end position="167"/>
    </location>
</feature>
<accession>A0A8K0AE20</accession>
<proteinExistence type="inferred from homology"/>
<evidence type="ECO:0000256" key="1">
    <source>
        <dbReference type="ARBA" id="ARBA00004123"/>
    </source>
</evidence>
<dbReference type="FunFam" id="3.30.160.60:FF:001460">
    <property type="entry name" value="Uncharacterized protein"/>
    <property type="match status" value="1"/>
</dbReference>
<comment type="subcellular location">
    <subcellularLocation>
        <location evidence="1">Nucleus</location>
    </subcellularLocation>
</comment>
<dbReference type="EMBL" id="OV696693">
    <property type="protein sequence ID" value="CAH1271008.1"/>
    <property type="molecule type" value="Genomic_DNA"/>
</dbReference>
<dbReference type="PROSITE" id="PS00028">
    <property type="entry name" value="ZINC_FINGER_C2H2_1"/>
    <property type="match status" value="3"/>
</dbReference>
<dbReference type="Proteomes" id="UP000838412">
    <property type="component" value="Chromosome 8"/>
</dbReference>
<dbReference type="Pfam" id="PF13465">
    <property type="entry name" value="zf-H2C2_2"/>
    <property type="match status" value="1"/>
</dbReference>
<evidence type="ECO:0000256" key="8">
    <source>
        <dbReference type="ARBA" id="ARBA00023125"/>
    </source>
</evidence>
<dbReference type="AlphaFoldDB" id="A0A8K0AE20"/>
<dbReference type="PANTHER" id="PTHR24394">
    <property type="entry name" value="ZINC FINGER PROTEIN"/>
    <property type="match status" value="1"/>
</dbReference>
<evidence type="ECO:0000256" key="7">
    <source>
        <dbReference type="ARBA" id="ARBA00023015"/>
    </source>
</evidence>
<keyword evidence="10" id="KW-0539">Nucleus</keyword>
<evidence type="ECO:0000256" key="10">
    <source>
        <dbReference type="ARBA" id="ARBA00023242"/>
    </source>
</evidence>
<name>A0A8K0AE20_BRALA</name>
<feature type="domain" description="C2H2-type" evidence="13">
    <location>
        <begin position="168"/>
        <end position="195"/>
    </location>
</feature>
<dbReference type="InterPro" id="IPR013087">
    <property type="entry name" value="Znf_C2H2_type"/>
</dbReference>
<keyword evidence="3" id="KW-0479">Metal-binding</keyword>
<evidence type="ECO:0000256" key="12">
    <source>
        <dbReference type="SAM" id="MobiDB-lite"/>
    </source>
</evidence>
<dbReference type="GO" id="GO:0003677">
    <property type="term" value="F:DNA binding"/>
    <property type="evidence" value="ECO:0007669"/>
    <property type="project" value="UniProtKB-KW"/>
</dbReference>
<evidence type="ECO:0000256" key="5">
    <source>
        <dbReference type="ARBA" id="ARBA00022771"/>
    </source>
</evidence>
<evidence type="ECO:0000256" key="4">
    <source>
        <dbReference type="ARBA" id="ARBA00022737"/>
    </source>
</evidence>
<keyword evidence="5 11" id="KW-0863">Zinc-finger</keyword>
<protein>
    <submittedName>
        <fullName evidence="14">ZNF569 protein</fullName>
    </submittedName>
</protein>
<organism evidence="14 15">
    <name type="scientific">Branchiostoma lanceolatum</name>
    <name type="common">Common lancelet</name>
    <name type="synonym">Amphioxus lanceolatum</name>
    <dbReference type="NCBI Taxonomy" id="7740"/>
    <lineage>
        <taxon>Eukaryota</taxon>
        <taxon>Metazoa</taxon>
        <taxon>Chordata</taxon>
        <taxon>Cephalochordata</taxon>
        <taxon>Leptocardii</taxon>
        <taxon>Amphioxiformes</taxon>
        <taxon>Branchiostomatidae</taxon>
        <taxon>Branchiostoma</taxon>
    </lineage>
</organism>
<feature type="domain" description="C2H2-type" evidence="13">
    <location>
        <begin position="196"/>
        <end position="223"/>
    </location>
</feature>
<keyword evidence="9" id="KW-0804">Transcription</keyword>
<keyword evidence="6" id="KW-0862">Zinc</keyword>
<dbReference type="FunFam" id="3.30.160.60:FF:000224">
    <property type="entry name" value="Zinc finger protein 329"/>
    <property type="match status" value="1"/>
</dbReference>
<dbReference type="GO" id="GO:0005634">
    <property type="term" value="C:nucleus"/>
    <property type="evidence" value="ECO:0007669"/>
    <property type="project" value="UniProtKB-SubCell"/>
</dbReference>
<dbReference type="GO" id="GO:0000981">
    <property type="term" value="F:DNA-binding transcription factor activity, RNA polymerase II-specific"/>
    <property type="evidence" value="ECO:0007669"/>
    <property type="project" value="TreeGrafter"/>
</dbReference>
<keyword evidence="4" id="KW-0677">Repeat</keyword>
<keyword evidence="15" id="KW-1185">Reference proteome</keyword>
<evidence type="ECO:0000313" key="14">
    <source>
        <dbReference type="EMBL" id="CAH1271008.1"/>
    </source>
</evidence>
<dbReference type="InterPro" id="IPR036236">
    <property type="entry name" value="Znf_C2H2_sf"/>
</dbReference>
<evidence type="ECO:0000256" key="6">
    <source>
        <dbReference type="ARBA" id="ARBA00022833"/>
    </source>
</evidence>
<keyword evidence="7" id="KW-0805">Transcription regulation</keyword>
<dbReference type="PANTHER" id="PTHR24394:SF44">
    <property type="entry name" value="ZINC FINGER PROTEIN 271-LIKE"/>
    <property type="match status" value="1"/>
</dbReference>
<reference evidence="14" key="1">
    <citation type="submission" date="2022-01" db="EMBL/GenBank/DDBJ databases">
        <authorList>
            <person name="Braso-Vives M."/>
        </authorList>
    </citation>
    <scope>NUCLEOTIDE SEQUENCE</scope>
</reference>
<evidence type="ECO:0000256" key="11">
    <source>
        <dbReference type="PROSITE-ProRule" id="PRU00042"/>
    </source>
</evidence>
<comment type="similarity">
    <text evidence="2">Belongs to the krueppel C2H2-type zinc-finger protein family.</text>
</comment>
<sequence>MAIILAGAPLPPPIEMGRAKMAAPVAGSWSRSILVMGSRAETGQYGDRTGNEPGVSIGCQYWNVERDEKLVPMQLPLHTANPHEESNSPYELSQATRVHTMASSSLVAIPICYTLPFQYPTHILPLGVTASRSDASEKPYQCGKCGREFIHISELKVHMRCHTGEKPYKCGECSRRFGMLCALKTHMRTHTGEKPYRCEKCGKQFSQQSSLNKHMTIHTGEKPFNFTPIPLGRRSHRALMATSFWPQRGESAIEIADSAVRAPTARRERHARRHLGDGFEHAQNLRHESAEDGDQKTSTERARSERGERRESAVRAR</sequence>
<evidence type="ECO:0000259" key="13">
    <source>
        <dbReference type="PROSITE" id="PS50157"/>
    </source>
</evidence>
<dbReference type="GO" id="GO:0008270">
    <property type="term" value="F:zinc ion binding"/>
    <property type="evidence" value="ECO:0007669"/>
    <property type="project" value="UniProtKB-KW"/>
</dbReference>
<feature type="region of interest" description="Disordered" evidence="12">
    <location>
        <begin position="274"/>
        <end position="317"/>
    </location>
</feature>
<dbReference type="SMART" id="SM00355">
    <property type="entry name" value="ZnF_C2H2"/>
    <property type="match status" value="3"/>
</dbReference>
<dbReference type="Pfam" id="PF00096">
    <property type="entry name" value="zf-C2H2"/>
    <property type="match status" value="1"/>
</dbReference>
<dbReference type="PROSITE" id="PS50157">
    <property type="entry name" value="ZINC_FINGER_C2H2_2"/>
    <property type="match status" value="3"/>
</dbReference>
<dbReference type="FunFam" id="3.30.160.60:FF:000912">
    <property type="entry name" value="Zinc finger protein 660"/>
    <property type="match status" value="1"/>
</dbReference>
<evidence type="ECO:0000256" key="2">
    <source>
        <dbReference type="ARBA" id="ARBA00006991"/>
    </source>
</evidence>
<gene>
    <name evidence="14" type="primary">ZNF569</name>
    <name evidence="14" type="ORF">BLAG_LOCUS23137</name>
</gene>
<dbReference type="OrthoDB" id="654211at2759"/>
<evidence type="ECO:0000256" key="9">
    <source>
        <dbReference type="ARBA" id="ARBA00023163"/>
    </source>
</evidence>
<evidence type="ECO:0000256" key="3">
    <source>
        <dbReference type="ARBA" id="ARBA00022723"/>
    </source>
</evidence>
<dbReference type="Gene3D" id="3.30.160.60">
    <property type="entry name" value="Classic Zinc Finger"/>
    <property type="match status" value="3"/>
</dbReference>